<name>U5EF83_NOCAS</name>
<dbReference type="AlphaFoldDB" id="U5EF83"/>
<comment type="caution">
    <text evidence="2">The sequence shown here is derived from an EMBL/GenBank/DDBJ whole genome shotgun (WGS) entry which is preliminary data.</text>
</comment>
<keyword evidence="3" id="KW-1185">Reference proteome</keyword>
<reference evidence="2 3" key="1">
    <citation type="journal article" date="2014" name="BMC Genomics">
        <title>Genome based analysis of type-I polyketide synthase and nonribosomal peptide synthetase gene clusters in seven strains of five representative Nocardia species.</title>
        <authorList>
            <person name="Komaki H."/>
            <person name="Ichikawa N."/>
            <person name="Hosoyama A."/>
            <person name="Takahashi-Nakaguchi A."/>
            <person name="Matsuzawa T."/>
            <person name="Suzuki K."/>
            <person name="Fujita N."/>
            <person name="Gonoi T."/>
        </authorList>
    </citation>
    <scope>NUCLEOTIDE SEQUENCE [LARGE SCALE GENOMIC DNA]</scope>
    <source>
        <strain evidence="2 3">NBRC 15531</strain>
    </source>
</reference>
<dbReference type="OrthoDB" id="4552093at2"/>
<dbReference type="RefSeq" id="WP_022566581.1">
    <property type="nucleotide sequence ID" value="NZ_BAFO02000026.1"/>
</dbReference>
<dbReference type="Proteomes" id="UP000017048">
    <property type="component" value="Unassembled WGS sequence"/>
</dbReference>
<evidence type="ECO:0008006" key="4">
    <source>
        <dbReference type="Google" id="ProtNLM"/>
    </source>
</evidence>
<evidence type="ECO:0000313" key="3">
    <source>
        <dbReference type="Proteomes" id="UP000017048"/>
    </source>
</evidence>
<organism evidence="2 3">
    <name type="scientific">Nocardia asteroides NBRC 15531</name>
    <dbReference type="NCBI Taxonomy" id="1110697"/>
    <lineage>
        <taxon>Bacteria</taxon>
        <taxon>Bacillati</taxon>
        <taxon>Actinomycetota</taxon>
        <taxon>Actinomycetes</taxon>
        <taxon>Mycobacteriales</taxon>
        <taxon>Nocardiaceae</taxon>
        <taxon>Nocardia</taxon>
    </lineage>
</organism>
<accession>U5EF83</accession>
<sequence length="151" mass="15983">MSRSAVLGGLLGSLALAGVLGAPNAAAFSPEQARVAACDFAREVSTYDYAHDLDGYFQRVVDRTSGTLRAEFTGARAALITAMRDAEVTSTAEAVTCGVIGGDMLNAEIMVNLTQARTTGGVGSRQHVAITMRLNNDWGRWLVNEMDSPML</sequence>
<feature type="signal peptide" evidence="1">
    <location>
        <begin position="1"/>
        <end position="27"/>
    </location>
</feature>
<protein>
    <recommendedName>
        <fullName evidence="4">Mce family protein</fullName>
    </recommendedName>
</protein>
<evidence type="ECO:0000256" key="1">
    <source>
        <dbReference type="SAM" id="SignalP"/>
    </source>
</evidence>
<feature type="chain" id="PRO_5004659295" description="Mce family protein" evidence="1">
    <location>
        <begin position="28"/>
        <end position="151"/>
    </location>
</feature>
<dbReference type="GeneID" id="91516442"/>
<gene>
    <name evidence="2" type="ORF">NCAST_26_00410</name>
</gene>
<proteinExistence type="predicted"/>
<dbReference type="EMBL" id="BAFO02000026">
    <property type="protein sequence ID" value="GAD85063.1"/>
    <property type="molecule type" value="Genomic_DNA"/>
</dbReference>
<evidence type="ECO:0000313" key="2">
    <source>
        <dbReference type="EMBL" id="GAD85063.1"/>
    </source>
</evidence>
<dbReference type="eggNOG" id="ENOG502ZEGU">
    <property type="taxonomic scope" value="Bacteria"/>
</dbReference>
<keyword evidence="1" id="KW-0732">Signal</keyword>